<accession>A0A8S1YFC0</accession>
<evidence type="ECO:0000256" key="2">
    <source>
        <dbReference type="ARBA" id="ARBA00022737"/>
    </source>
</evidence>
<evidence type="ECO:0000313" key="6">
    <source>
        <dbReference type="Proteomes" id="UP000689195"/>
    </source>
</evidence>
<evidence type="ECO:0000313" key="5">
    <source>
        <dbReference type="EMBL" id="CAD8210552.1"/>
    </source>
</evidence>
<protein>
    <recommendedName>
        <fullName evidence="7">Transmembrane protein</fullName>
    </recommendedName>
</protein>
<dbReference type="Pfam" id="PF13948">
    <property type="entry name" value="DUF4215"/>
    <property type="match status" value="1"/>
</dbReference>
<reference evidence="5" key="1">
    <citation type="submission" date="2021-01" db="EMBL/GenBank/DDBJ databases">
        <authorList>
            <consortium name="Genoscope - CEA"/>
            <person name="William W."/>
        </authorList>
    </citation>
    <scope>NUCLEOTIDE SEQUENCE</scope>
</reference>
<keyword evidence="1" id="KW-0732">Signal</keyword>
<organism evidence="5 6">
    <name type="scientific">Paramecium pentaurelia</name>
    <dbReference type="NCBI Taxonomy" id="43138"/>
    <lineage>
        <taxon>Eukaryota</taxon>
        <taxon>Sar</taxon>
        <taxon>Alveolata</taxon>
        <taxon>Ciliophora</taxon>
        <taxon>Intramacronucleata</taxon>
        <taxon>Oligohymenophorea</taxon>
        <taxon>Peniculida</taxon>
        <taxon>Parameciidae</taxon>
        <taxon>Paramecium</taxon>
    </lineage>
</organism>
<name>A0A8S1YFC0_9CILI</name>
<dbReference type="PANTHER" id="PTHR38934">
    <property type="entry name" value="HYPHALLY REGULATED CELL WALL PROTEIN 1"/>
    <property type="match status" value="1"/>
</dbReference>
<keyword evidence="6" id="KW-1185">Reference proteome</keyword>
<proteinExistence type="predicted"/>
<evidence type="ECO:0000256" key="1">
    <source>
        <dbReference type="ARBA" id="ARBA00022729"/>
    </source>
</evidence>
<keyword evidence="4" id="KW-1133">Transmembrane helix</keyword>
<evidence type="ECO:0008006" key="7">
    <source>
        <dbReference type="Google" id="ProtNLM"/>
    </source>
</evidence>
<gene>
    <name evidence="5" type="ORF">PPENT_87.1.T1590125</name>
</gene>
<dbReference type="OrthoDB" id="323565at2759"/>
<dbReference type="InterPro" id="IPR011936">
    <property type="entry name" value="Myxo_disulph_rpt"/>
</dbReference>
<dbReference type="Proteomes" id="UP000689195">
    <property type="component" value="Unassembled WGS sequence"/>
</dbReference>
<keyword evidence="3" id="KW-1015">Disulfide bond</keyword>
<evidence type="ECO:0000256" key="4">
    <source>
        <dbReference type="SAM" id="Phobius"/>
    </source>
</evidence>
<keyword evidence="4" id="KW-0472">Membrane</keyword>
<comment type="caution">
    <text evidence="5">The sequence shown here is derived from an EMBL/GenBank/DDBJ whole genome shotgun (WGS) entry which is preliminary data.</text>
</comment>
<dbReference type="NCBIfam" id="TIGR02232">
    <property type="entry name" value="myxo_disulf_rpt"/>
    <property type="match status" value="1"/>
</dbReference>
<sequence length="360" mass="41342">MMDVMSVNFHVQNNVVNVKMEFVKLALSQDGSLINITFALHNVETALFLIPMNNVMMVMISHMMVVIGVNFNVQKVCIECQQQQCKKCDYLYKLNIQTAQCLKENYYDIYDDTQDVEKSNLQLIFYTNFRCGENYNLIENLCISQCGNGILINQYEECDDGNNYGGDGCSAYCHIEDTYTCINQEGSLSLCTYIIAPKLNLNILSDNAKQIKIVELTFTQQVKLEESLNFKEIIVFSIFPQTRYQLTISCISNLTITLSDPKYEIQIEFIEQIQNPILQVDIQKNTIFNTYDLGLLENKKTINLGTLFVLSQTTKQQLINIVQLNDVMMYSMVGVSSLAFLTGNAIMFLIYQIYYNNYLM</sequence>
<dbReference type="EMBL" id="CAJJDO010000159">
    <property type="protein sequence ID" value="CAD8210552.1"/>
    <property type="molecule type" value="Genomic_DNA"/>
</dbReference>
<keyword evidence="4" id="KW-0812">Transmembrane</keyword>
<feature type="transmembrane region" description="Helical" evidence="4">
    <location>
        <begin position="327"/>
        <end position="354"/>
    </location>
</feature>
<dbReference type="AlphaFoldDB" id="A0A8S1YFC0"/>
<dbReference type="PANTHER" id="PTHR38934:SF6">
    <property type="entry name" value="CHROMOSOME UNDETERMINED SCAFFOLD_176, WHOLE GENOME SHOTGUN SEQUENCE"/>
    <property type="match status" value="1"/>
</dbReference>
<evidence type="ECO:0000256" key="3">
    <source>
        <dbReference type="ARBA" id="ARBA00023157"/>
    </source>
</evidence>
<feature type="transmembrane region" description="Helical" evidence="4">
    <location>
        <begin position="55"/>
        <end position="73"/>
    </location>
</feature>
<keyword evidence="2" id="KW-0677">Repeat</keyword>